<evidence type="ECO:0000313" key="6">
    <source>
        <dbReference type="EMBL" id="HGU59568.1"/>
    </source>
</evidence>
<accession>A0A7C3YFU5</accession>
<keyword evidence="2 5" id="KW-0808">Transferase</keyword>
<dbReference type="EMBL" id="DTAK01000038">
    <property type="protein sequence ID" value="HGU59568.1"/>
    <property type="molecule type" value="Genomic_DNA"/>
</dbReference>
<keyword evidence="3" id="KW-0012">Acyltransferase</keyword>
<dbReference type="CDD" id="cd04301">
    <property type="entry name" value="NAT_SF"/>
    <property type="match status" value="1"/>
</dbReference>
<reference evidence="5" key="1">
    <citation type="journal article" date="2020" name="mSystems">
        <title>Genome- and Community-Level Interaction Insights into Carbon Utilization and Element Cycling Functions of Hydrothermarchaeota in Hydrothermal Sediment.</title>
        <authorList>
            <person name="Zhou Z."/>
            <person name="Liu Y."/>
            <person name="Xu W."/>
            <person name="Pan J."/>
            <person name="Luo Z.H."/>
            <person name="Li M."/>
        </authorList>
    </citation>
    <scope>NUCLEOTIDE SEQUENCE [LARGE SCALE GENOMIC DNA]</scope>
    <source>
        <strain evidence="6">SpSt-62</strain>
        <strain evidence="5">SpSt-97</strain>
    </source>
</reference>
<evidence type="ECO:0000256" key="3">
    <source>
        <dbReference type="ARBA" id="ARBA00023315"/>
    </source>
</evidence>
<dbReference type="InterPro" id="IPR050832">
    <property type="entry name" value="Bact_Acetyltransf"/>
</dbReference>
<dbReference type="GO" id="GO:0016747">
    <property type="term" value="F:acyltransferase activity, transferring groups other than amino-acyl groups"/>
    <property type="evidence" value="ECO:0007669"/>
    <property type="project" value="InterPro"/>
</dbReference>
<dbReference type="Gene3D" id="3.40.630.30">
    <property type="match status" value="1"/>
</dbReference>
<evidence type="ECO:0000313" key="5">
    <source>
        <dbReference type="EMBL" id="HGE66602.1"/>
    </source>
</evidence>
<comment type="caution">
    <text evidence="5">The sequence shown here is derived from an EMBL/GenBank/DDBJ whole genome shotgun (WGS) entry which is preliminary data.</text>
</comment>
<organism evidence="5">
    <name type="scientific">Geoglobus ahangari</name>
    <dbReference type="NCBI Taxonomy" id="113653"/>
    <lineage>
        <taxon>Archaea</taxon>
        <taxon>Methanobacteriati</taxon>
        <taxon>Methanobacteriota</taxon>
        <taxon>Archaeoglobi</taxon>
        <taxon>Archaeoglobales</taxon>
        <taxon>Archaeoglobaceae</taxon>
        <taxon>Geoglobus</taxon>
    </lineage>
</organism>
<feature type="domain" description="N-acetyltransferase" evidence="4">
    <location>
        <begin position="1"/>
        <end position="151"/>
    </location>
</feature>
<dbReference type="FunFam" id="3.40.630.30:FF:000282">
    <property type="entry name" value="GCN5-related N-acetyltransferase"/>
    <property type="match status" value="1"/>
</dbReference>
<name>A0A7C3YFU5_9EURY</name>
<dbReference type="PROSITE" id="PS51186">
    <property type="entry name" value="GNAT"/>
    <property type="match status" value="1"/>
</dbReference>
<dbReference type="InterPro" id="IPR016181">
    <property type="entry name" value="Acyl_CoA_acyltransferase"/>
</dbReference>
<dbReference type="SUPFAM" id="SSF55729">
    <property type="entry name" value="Acyl-CoA N-acyltransferases (Nat)"/>
    <property type="match status" value="1"/>
</dbReference>
<comment type="similarity">
    <text evidence="1">Belongs to the acetyltransferase family.</text>
</comment>
<dbReference type="Pfam" id="PF00583">
    <property type="entry name" value="Acetyltransf_1"/>
    <property type="match status" value="1"/>
</dbReference>
<proteinExistence type="inferred from homology"/>
<sequence>MIIRNVTEDDLDHFVKVYIDAYRGYEEYAERSVRDIKRYFKWLFKRDKNGFFVAEILEPIGFVACDTNWICPFEGKRVAELHELFIKTEFKGKGIGSKLLERAIRYGRSKGLSTMGLWVGEKNEPAKRFYKKHGFIEKGRWGVWIRMVRKI</sequence>
<dbReference type="InterPro" id="IPR000182">
    <property type="entry name" value="GNAT_dom"/>
</dbReference>
<dbReference type="EMBL" id="DTPI01000031">
    <property type="protein sequence ID" value="HGE66602.1"/>
    <property type="molecule type" value="Genomic_DNA"/>
</dbReference>
<protein>
    <submittedName>
        <fullName evidence="5">GNAT family N-acetyltransferase</fullName>
    </submittedName>
</protein>
<evidence type="ECO:0000259" key="4">
    <source>
        <dbReference type="PROSITE" id="PS51186"/>
    </source>
</evidence>
<dbReference type="AlphaFoldDB" id="A0A7C3YFU5"/>
<evidence type="ECO:0000256" key="1">
    <source>
        <dbReference type="ARBA" id="ARBA00008694"/>
    </source>
</evidence>
<evidence type="ECO:0000256" key="2">
    <source>
        <dbReference type="ARBA" id="ARBA00022679"/>
    </source>
</evidence>
<gene>
    <name evidence="6" type="ORF">ENT89_05280</name>
    <name evidence="5" type="ORF">ENX77_05735</name>
</gene>
<dbReference type="PANTHER" id="PTHR43877">
    <property type="entry name" value="AMINOALKYLPHOSPHONATE N-ACETYLTRANSFERASE-RELATED-RELATED"/>
    <property type="match status" value="1"/>
</dbReference>